<dbReference type="PANTHER" id="PTHR42792">
    <property type="entry name" value="FLAGELLIN"/>
    <property type="match status" value="1"/>
</dbReference>
<keyword evidence="7" id="KW-1185">Reference proteome</keyword>
<dbReference type="Gene3D" id="1.20.1330.10">
    <property type="entry name" value="f41 fragment of flagellin, N-terminal domain"/>
    <property type="match status" value="2"/>
</dbReference>
<evidence type="ECO:0000313" key="7">
    <source>
        <dbReference type="Proteomes" id="UP001596492"/>
    </source>
</evidence>
<reference evidence="7" key="1">
    <citation type="journal article" date="2019" name="Int. J. Syst. Evol. Microbiol.">
        <title>The Global Catalogue of Microorganisms (GCM) 10K type strain sequencing project: providing services to taxonomists for standard genome sequencing and annotation.</title>
        <authorList>
            <consortium name="The Broad Institute Genomics Platform"/>
            <consortium name="The Broad Institute Genome Sequencing Center for Infectious Disease"/>
            <person name="Wu L."/>
            <person name="Ma J."/>
        </authorList>
    </citation>
    <scope>NUCLEOTIDE SEQUENCE [LARGE SCALE GENOMIC DNA]</scope>
    <source>
        <strain evidence="7">CCUG 51308</strain>
    </source>
</reference>
<evidence type="ECO:0000256" key="3">
    <source>
        <dbReference type="ARBA" id="ARBA00005709"/>
    </source>
</evidence>
<dbReference type="PANTHER" id="PTHR42792:SF2">
    <property type="entry name" value="FLAGELLIN"/>
    <property type="match status" value="1"/>
</dbReference>
<evidence type="ECO:0000259" key="5">
    <source>
        <dbReference type="Pfam" id="PF00669"/>
    </source>
</evidence>
<sequence>MTFSINTNTGQAVALQTFNATHKELLETQKIISSGLAISSAKDNGAIYAIAQDIRADIQSLNTLDQARDRSLSILDTTIAGSEAVSDILIEMKELALAASDISLTSSQRQAYANEFEKLKQYIDDIVGMASFDGINLLDSNESNFLNIGTRHLPSGLAPVHMGPDSRTIGEPIPGETIELNLAFKGSGLQSERIEGDVTYRMRYMVGNTWTDLELGAGGTPLVSSIPTSPETIIGPGPLDPAYVASASGVVPDIPLNARAVEIYAEYQGVYPWPDGDDIENVTANGAPSSDNSQEGSAILLAHWGEKDWTSTQIGRVNGFGALSLSASTSNFPTEKNGVISSNITIPDDYPGVTEAGFDYIVHYDVLDESTGNWTSIANTGSLNSPRSVVTGDIDLPFSLTVPEPAAANRDFEHARLRLDLTTEHNGEASTHPGTVTSATASLTSSNISFNTHNTSFINTLGSTGSRFKADLNISPIGTAGTPFEAETEHVMRWFDGTNWNEQILDSYSSTGLVGDSVSHALNRDLPAIPGSIFEVAVIARTNVTIDPGGAGETTDSVQSVMMNWDGTNFTTHASSKTLASVSNSMVVEDDVDVSWETVTKVEVLDSITGGSIPIREKNTRTSGLAGLSLKDATLNNFTDAAQTLKLVDAAQARVIRQSQYYATRHNAISISNTMEMKIQDQLTTNLGNLVDADLGKLAHRFEALQIKEKLAVQSLSIANAQPTFLLSLFKR</sequence>
<comment type="caution">
    <text evidence="6">The sequence shown here is derived from an EMBL/GenBank/DDBJ whole genome shotgun (WGS) entry which is preliminary data.</text>
</comment>
<dbReference type="Pfam" id="PF00669">
    <property type="entry name" value="Flagellin_N"/>
    <property type="match status" value="1"/>
</dbReference>
<name>A0ABW2IPT7_9PROT</name>
<organism evidence="6 7">
    <name type="scientific">Hirschia litorea</name>
    <dbReference type="NCBI Taxonomy" id="1199156"/>
    <lineage>
        <taxon>Bacteria</taxon>
        <taxon>Pseudomonadati</taxon>
        <taxon>Pseudomonadota</taxon>
        <taxon>Alphaproteobacteria</taxon>
        <taxon>Hyphomonadales</taxon>
        <taxon>Hyphomonadaceae</taxon>
        <taxon>Hirschia</taxon>
    </lineage>
</organism>
<dbReference type="EMBL" id="JBHTBR010000009">
    <property type="protein sequence ID" value="MFC7292982.1"/>
    <property type="molecule type" value="Genomic_DNA"/>
</dbReference>
<keyword evidence="4" id="KW-0975">Bacterial flagellum</keyword>
<accession>A0ABW2IPT7</accession>
<evidence type="ECO:0000313" key="6">
    <source>
        <dbReference type="EMBL" id="MFC7292982.1"/>
    </source>
</evidence>
<evidence type="ECO:0000256" key="2">
    <source>
        <dbReference type="ARBA" id="ARBA00004613"/>
    </source>
</evidence>
<gene>
    <name evidence="6" type="ORF">ACFQS8_15280</name>
</gene>
<proteinExistence type="inferred from homology"/>
<comment type="similarity">
    <text evidence="3">Belongs to the bacterial flagellin family.</text>
</comment>
<evidence type="ECO:0000256" key="1">
    <source>
        <dbReference type="ARBA" id="ARBA00004365"/>
    </source>
</evidence>
<evidence type="ECO:0000256" key="4">
    <source>
        <dbReference type="ARBA" id="ARBA00023143"/>
    </source>
</evidence>
<comment type="subcellular location">
    <subcellularLocation>
        <location evidence="1">Bacterial flagellum</location>
    </subcellularLocation>
    <subcellularLocation>
        <location evidence="2">Secreted</location>
    </subcellularLocation>
</comment>
<dbReference type="InterPro" id="IPR001029">
    <property type="entry name" value="Flagellin_N"/>
</dbReference>
<dbReference type="InterPro" id="IPR001492">
    <property type="entry name" value="Flagellin"/>
</dbReference>
<dbReference type="Proteomes" id="UP001596492">
    <property type="component" value="Unassembled WGS sequence"/>
</dbReference>
<protein>
    <recommendedName>
        <fullName evidence="5">Flagellin N-terminal domain-containing protein</fullName>
    </recommendedName>
</protein>
<dbReference type="SUPFAM" id="SSF64518">
    <property type="entry name" value="Phase 1 flagellin"/>
    <property type="match status" value="1"/>
</dbReference>
<feature type="domain" description="Flagellin N-terminal" evidence="5">
    <location>
        <begin position="5"/>
        <end position="141"/>
    </location>
</feature>
<dbReference type="RefSeq" id="WP_382168984.1">
    <property type="nucleotide sequence ID" value="NZ_JBHTBR010000009.1"/>
</dbReference>